<dbReference type="InterPro" id="IPR007372">
    <property type="entry name" value="Lipid/polyisoprenoid-bd_YceI"/>
</dbReference>
<dbReference type="RefSeq" id="WP_109416594.1">
    <property type="nucleotide sequence ID" value="NZ_QEAS01000011.1"/>
</dbReference>
<accession>A0A2U2PG18</accession>
<proteinExistence type="predicted"/>
<reference evidence="3 4" key="1">
    <citation type="submission" date="2018-04" db="EMBL/GenBank/DDBJ databases">
        <title>Pedobacter chongqingensis sp. nov., isolated from a rottenly hemp rope.</title>
        <authorList>
            <person name="Cai Y."/>
        </authorList>
    </citation>
    <scope>NUCLEOTIDE SEQUENCE [LARGE SCALE GENOMIC DNA]</scope>
    <source>
        <strain evidence="3 4">FJ4-8</strain>
    </source>
</reference>
<dbReference type="OrthoDB" id="951410at2"/>
<dbReference type="SUPFAM" id="SSF101874">
    <property type="entry name" value="YceI-like"/>
    <property type="match status" value="1"/>
</dbReference>
<gene>
    <name evidence="3" type="ORF">DDR33_14730</name>
</gene>
<dbReference type="Gene3D" id="2.40.128.110">
    <property type="entry name" value="Lipid/polyisoprenoid-binding, YceI-like"/>
    <property type="match status" value="1"/>
</dbReference>
<feature type="chain" id="PRO_5015433302" evidence="1">
    <location>
        <begin position="23"/>
        <end position="195"/>
    </location>
</feature>
<dbReference type="PANTHER" id="PTHR34406">
    <property type="entry name" value="PROTEIN YCEI"/>
    <property type="match status" value="1"/>
</dbReference>
<evidence type="ECO:0000259" key="2">
    <source>
        <dbReference type="SMART" id="SM00867"/>
    </source>
</evidence>
<keyword evidence="1" id="KW-0732">Signal</keyword>
<evidence type="ECO:0000256" key="1">
    <source>
        <dbReference type="SAM" id="SignalP"/>
    </source>
</evidence>
<comment type="caution">
    <text evidence="3">The sequence shown here is derived from an EMBL/GenBank/DDBJ whole genome shotgun (WGS) entry which is preliminary data.</text>
</comment>
<feature type="domain" description="Lipid/polyisoprenoid-binding YceI-like" evidence="2">
    <location>
        <begin position="24"/>
        <end position="194"/>
    </location>
</feature>
<dbReference type="PANTHER" id="PTHR34406:SF1">
    <property type="entry name" value="PROTEIN YCEI"/>
    <property type="match status" value="1"/>
</dbReference>
<keyword evidence="4" id="KW-1185">Reference proteome</keyword>
<dbReference type="Pfam" id="PF04264">
    <property type="entry name" value="YceI"/>
    <property type="match status" value="1"/>
</dbReference>
<evidence type="ECO:0000313" key="4">
    <source>
        <dbReference type="Proteomes" id="UP000245647"/>
    </source>
</evidence>
<sequence>MKSLFTMAVVATLLAFKPSAKTETFTIDTERSSIEWTASKVTGKHNGTVKLSAGSLLFNGNSLAGGAFTADMTSITVTDIQGDMSQKLIGHLKNDDFFAVDKHPSSQFKITKVSPAGTGQVNITGDLTIKGITQSVTFPAVVKRQGNAVVAVAKNVKIDRTKYDIKYRSNSFFGSLGDKAIEDEFLLSINLAAKK</sequence>
<dbReference type="SMART" id="SM00867">
    <property type="entry name" value="YceI"/>
    <property type="match status" value="1"/>
</dbReference>
<dbReference type="InterPro" id="IPR036761">
    <property type="entry name" value="TTHA0802/YceI-like_sf"/>
</dbReference>
<organism evidence="3 4">
    <name type="scientific">Pararcticibacter amylolyticus</name>
    <dbReference type="NCBI Taxonomy" id="2173175"/>
    <lineage>
        <taxon>Bacteria</taxon>
        <taxon>Pseudomonadati</taxon>
        <taxon>Bacteroidota</taxon>
        <taxon>Sphingobacteriia</taxon>
        <taxon>Sphingobacteriales</taxon>
        <taxon>Sphingobacteriaceae</taxon>
        <taxon>Pararcticibacter</taxon>
    </lineage>
</organism>
<dbReference type="EMBL" id="QEAS01000011">
    <property type="protein sequence ID" value="PWG80079.1"/>
    <property type="molecule type" value="Genomic_DNA"/>
</dbReference>
<evidence type="ECO:0000313" key="3">
    <source>
        <dbReference type="EMBL" id="PWG80079.1"/>
    </source>
</evidence>
<protein>
    <submittedName>
        <fullName evidence="3">Lipid-binding protein</fullName>
    </submittedName>
</protein>
<dbReference type="AlphaFoldDB" id="A0A2U2PG18"/>
<feature type="signal peptide" evidence="1">
    <location>
        <begin position="1"/>
        <end position="22"/>
    </location>
</feature>
<dbReference type="Proteomes" id="UP000245647">
    <property type="component" value="Unassembled WGS sequence"/>
</dbReference>
<name>A0A2U2PG18_9SPHI</name>